<evidence type="ECO:0000313" key="3">
    <source>
        <dbReference type="EMBL" id="GBL99910.1"/>
    </source>
</evidence>
<dbReference type="EMBL" id="BGPR01085549">
    <property type="protein sequence ID" value="GBL99910.1"/>
    <property type="molecule type" value="Genomic_DNA"/>
</dbReference>
<evidence type="ECO:0000313" key="1">
    <source>
        <dbReference type="EMBL" id="GBL99862.1"/>
    </source>
</evidence>
<reference evidence="1 5" key="1">
    <citation type="journal article" date="2019" name="Sci. Rep.">
        <title>Orb-weaving spider Araneus ventricosus genome elucidates the spidroin gene catalogue.</title>
        <authorList>
            <person name="Kono N."/>
            <person name="Nakamura H."/>
            <person name="Ohtoshi R."/>
            <person name="Moran D.A.P."/>
            <person name="Shinohara A."/>
            <person name="Yoshida Y."/>
            <person name="Fujiwara M."/>
            <person name="Mori M."/>
            <person name="Tomita M."/>
            <person name="Arakawa K."/>
        </authorList>
    </citation>
    <scope>NUCLEOTIDE SEQUENCE [LARGE SCALE GENOMIC DNA]</scope>
</reference>
<sequence length="127" mass="14643">MKGLTNLRQQLLWPITKPATRNRKKNQFYSRSGLSEAVMSTPRNVMGPSRTSFPRAPRLFTASSQLKIARDDPHIHQAFEPEKVCKYFRLPLHSREKYVKVTGSISTLKCEKLSIYKKYSTSSQPEI</sequence>
<dbReference type="AlphaFoldDB" id="A0A4Y2C654"/>
<organism evidence="1 5">
    <name type="scientific">Araneus ventricosus</name>
    <name type="common">Orbweaver spider</name>
    <name type="synonym">Epeira ventricosa</name>
    <dbReference type="NCBI Taxonomy" id="182803"/>
    <lineage>
        <taxon>Eukaryota</taxon>
        <taxon>Metazoa</taxon>
        <taxon>Ecdysozoa</taxon>
        <taxon>Arthropoda</taxon>
        <taxon>Chelicerata</taxon>
        <taxon>Arachnida</taxon>
        <taxon>Araneae</taxon>
        <taxon>Araneomorphae</taxon>
        <taxon>Entelegynae</taxon>
        <taxon>Araneoidea</taxon>
        <taxon>Araneidae</taxon>
        <taxon>Araneus</taxon>
    </lineage>
</organism>
<dbReference type="OrthoDB" id="3519933at2759"/>
<dbReference type="EMBL" id="BGPR01085550">
    <property type="protein sequence ID" value="GBL99927.1"/>
    <property type="molecule type" value="Genomic_DNA"/>
</dbReference>
<name>A0A4Y2C654_ARAVE</name>
<evidence type="ECO:0000313" key="2">
    <source>
        <dbReference type="EMBL" id="GBL99891.1"/>
    </source>
</evidence>
<gene>
    <name evidence="2" type="ORF">AVEN_120669_1</name>
    <name evidence="3" type="ORF">AVEN_141420_1</name>
    <name evidence="1" type="ORF">AVEN_193682_1</name>
    <name evidence="4" type="ORF">AVEN_205437_1</name>
</gene>
<comment type="caution">
    <text evidence="1">The sequence shown here is derived from an EMBL/GenBank/DDBJ whole genome shotgun (WGS) entry which is preliminary data.</text>
</comment>
<evidence type="ECO:0000313" key="4">
    <source>
        <dbReference type="EMBL" id="GBL99927.1"/>
    </source>
</evidence>
<dbReference type="EMBL" id="BGPR01085548">
    <property type="protein sequence ID" value="GBL99891.1"/>
    <property type="molecule type" value="Genomic_DNA"/>
</dbReference>
<dbReference type="EMBL" id="BGPR01085541">
    <property type="protein sequence ID" value="GBL99862.1"/>
    <property type="molecule type" value="Genomic_DNA"/>
</dbReference>
<proteinExistence type="predicted"/>
<evidence type="ECO:0000313" key="5">
    <source>
        <dbReference type="Proteomes" id="UP000499080"/>
    </source>
</evidence>
<keyword evidence="5" id="KW-1185">Reference proteome</keyword>
<accession>A0A4Y2C654</accession>
<protein>
    <submittedName>
        <fullName evidence="1">Uncharacterized protein</fullName>
    </submittedName>
</protein>
<dbReference type="Proteomes" id="UP000499080">
    <property type="component" value="Unassembled WGS sequence"/>
</dbReference>